<reference evidence="3 4" key="1">
    <citation type="submission" date="2023-03" db="EMBL/GenBank/DDBJ databases">
        <title>High recombination rates correlate with genetic variation in Cardiocondyla obscurior ants.</title>
        <authorList>
            <person name="Errbii M."/>
        </authorList>
    </citation>
    <scope>NUCLEOTIDE SEQUENCE [LARGE SCALE GENOMIC DNA]</scope>
    <source>
        <strain evidence="3">Alpha-2009</strain>
        <tissue evidence="3">Whole body</tissue>
    </source>
</reference>
<dbReference type="Proteomes" id="UP001430953">
    <property type="component" value="Unassembled WGS sequence"/>
</dbReference>
<keyword evidence="1" id="KW-1133">Transmembrane helix</keyword>
<evidence type="ECO:0000313" key="4">
    <source>
        <dbReference type="Proteomes" id="UP001430953"/>
    </source>
</evidence>
<feature type="domain" description="Heparan-alpha-glucosaminide N-acetyltransferase catalytic" evidence="2">
    <location>
        <begin position="169"/>
        <end position="289"/>
    </location>
</feature>
<feature type="transmembrane region" description="Helical" evidence="1">
    <location>
        <begin position="279"/>
        <end position="295"/>
    </location>
</feature>
<evidence type="ECO:0000313" key="3">
    <source>
        <dbReference type="EMBL" id="KAL0116312.1"/>
    </source>
</evidence>
<name>A0AAW2FLN3_9HYME</name>
<proteinExistence type="predicted"/>
<dbReference type="AlphaFoldDB" id="A0AAW2FLN3"/>
<feature type="transmembrane region" description="Helical" evidence="1">
    <location>
        <begin position="435"/>
        <end position="455"/>
    </location>
</feature>
<keyword evidence="1" id="KW-0812">Transmembrane</keyword>
<comment type="caution">
    <text evidence="3">The sequence shown here is derived from an EMBL/GenBank/DDBJ whole genome shotgun (WGS) entry which is preliminary data.</text>
</comment>
<accession>A0AAW2FLN3</accession>
<dbReference type="InterPro" id="IPR012429">
    <property type="entry name" value="HGSNAT_cat"/>
</dbReference>
<feature type="transmembrane region" description="Helical" evidence="1">
    <location>
        <begin position="175"/>
        <end position="198"/>
    </location>
</feature>
<evidence type="ECO:0000256" key="1">
    <source>
        <dbReference type="SAM" id="Phobius"/>
    </source>
</evidence>
<dbReference type="EMBL" id="JADYXP020000010">
    <property type="protein sequence ID" value="KAL0116312.1"/>
    <property type="molecule type" value="Genomic_DNA"/>
</dbReference>
<feature type="transmembrane region" description="Helical" evidence="1">
    <location>
        <begin position="210"/>
        <end position="229"/>
    </location>
</feature>
<dbReference type="PANTHER" id="PTHR31061">
    <property type="entry name" value="LD22376P"/>
    <property type="match status" value="1"/>
</dbReference>
<evidence type="ECO:0000259" key="2">
    <source>
        <dbReference type="Pfam" id="PF07786"/>
    </source>
</evidence>
<feature type="transmembrane region" description="Helical" evidence="1">
    <location>
        <begin position="126"/>
        <end position="147"/>
    </location>
</feature>
<gene>
    <name evidence="3" type="ORF">PUN28_011257</name>
</gene>
<dbReference type="Pfam" id="PF07786">
    <property type="entry name" value="HGSNAT_cat"/>
    <property type="match status" value="1"/>
</dbReference>
<keyword evidence="4" id="KW-1185">Reference proteome</keyword>
<sequence>MSAKNVFNCSYDDLKFDEACVNIISDEENFNKWLYSLSTDCSSCPYKRIAQISSNSSLTFNTINAIKWRVLSNNGTNEYVSAKSTSNIVCDLSPNLGQYGLYQLLVRNNTCDFRTVRNSTYPYTELFIILGIIISVLCGISIGRSLWYTFKKQCLRRVENESNNSAKRRVKAIDAFRGFSVLLMIFVNDGSGSYSILGHSTWDDILLGDMVFPCFIWIMGVCIPIALSVQLKRGFSKRQISYSIFKRSLLLFLIGIALNTLGTNAQLENIRIFGVLQRFGIAYLIVSLMYLCFPVPQSKPVESPSVVYVTRQFQNILWLLPHLIVVLILVVAHSVLTFGLPVPGCPTGYLGPGGIHEDGKYFNCTGGAAGYIDKIILTVNHIYQNPPINSVYGSGPFDPEGILGCLTSIFQVYLGVHAGLILMLYKNWKERIIRWLLWALFYFCLSCGFHFSNIIPVNKSLWSLSFVFISTSLALAFFSVCYILIDVIKVWRGGPFRIPGMNALLLYVGHEMCYQIFPFHWRIGIMDSRALCLIESVWVVTLWTIIAYVMHHKRIYITL</sequence>
<keyword evidence="1" id="KW-0472">Membrane</keyword>
<dbReference type="PANTHER" id="PTHR31061:SF24">
    <property type="entry name" value="LD22376P"/>
    <property type="match status" value="1"/>
</dbReference>
<feature type="transmembrane region" description="Helical" evidence="1">
    <location>
        <begin position="461"/>
        <end position="485"/>
    </location>
</feature>
<protein>
    <recommendedName>
        <fullName evidence="2">Heparan-alpha-glucosaminide N-acetyltransferase catalytic domain-containing protein</fullName>
    </recommendedName>
</protein>
<organism evidence="3 4">
    <name type="scientific">Cardiocondyla obscurior</name>
    <dbReference type="NCBI Taxonomy" id="286306"/>
    <lineage>
        <taxon>Eukaryota</taxon>
        <taxon>Metazoa</taxon>
        <taxon>Ecdysozoa</taxon>
        <taxon>Arthropoda</taxon>
        <taxon>Hexapoda</taxon>
        <taxon>Insecta</taxon>
        <taxon>Pterygota</taxon>
        <taxon>Neoptera</taxon>
        <taxon>Endopterygota</taxon>
        <taxon>Hymenoptera</taxon>
        <taxon>Apocrita</taxon>
        <taxon>Aculeata</taxon>
        <taxon>Formicoidea</taxon>
        <taxon>Formicidae</taxon>
        <taxon>Myrmicinae</taxon>
        <taxon>Cardiocondyla</taxon>
    </lineage>
</organism>
<feature type="transmembrane region" description="Helical" evidence="1">
    <location>
        <begin position="530"/>
        <end position="550"/>
    </location>
</feature>
<feature type="transmembrane region" description="Helical" evidence="1">
    <location>
        <begin position="401"/>
        <end position="423"/>
    </location>
</feature>
<feature type="transmembrane region" description="Helical" evidence="1">
    <location>
        <begin position="249"/>
        <end position="267"/>
    </location>
</feature>
<feature type="transmembrane region" description="Helical" evidence="1">
    <location>
        <begin position="316"/>
        <end position="340"/>
    </location>
</feature>